<evidence type="ECO:0000313" key="12">
    <source>
        <dbReference type="Proteomes" id="UP001054837"/>
    </source>
</evidence>
<evidence type="ECO:0000256" key="2">
    <source>
        <dbReference type="ARBA" id="ARBA00022473"/>
    </source>
</evidence>
<dbReference type="InterPro" id="IPR050674">
    <property type="entry name" value="Msh_Homeobox_Regulators"/>
</dbReference>
<dbReference type="PANTHER" id="PTHR24338">
    <property type="entry name" value="HOMEOBOX PROTEIN MSX"/>
    <property type="match status" value="1"/>
</dbReference>
<evidence type="ECO:0000259" key="10">
    <source>
        <dbReference type="PROSITE" id="PS50071"/>
    </source>
</evidence>
<dbReference type="InterPro" id="IPR009057">
    <property type="entry name" value="Homeodomain-like_sf"/>
</dbReference>
<dbReference type="GO" id="GO:0048598">
    <property type="term" value="P:embryonic morphogenesis"/>
    <property type="evidence" value="ECO:0007669"/>
    <property type="project" value="TreeGrafter"/>
</dbReference>
<dbReference type="InterPro" id="IPR001356">
    <property type="entry name" value="HD"/>
</dbReference>
<sequence length="423" mass="47697">MYTTPDNHPFQELWLDGEVCPTHPDNAFQLRTGAHVRRIRIELSKRFNSENFQFSNGFGFLMLKFYQVRNDHALKSLSRYREWIRVAYRLFFVLFVVLDTSEKFSGTMQLSCSVVQDMAEVKVSSPVASSPSPPMSGHFDDMEDLSQSPSPLYRGSNDHLSSPRGQEKYYPSNISKSCISFSVDYLLADKSRTFRRTPSPRRPVEQLPKRFTVDGILDSGEDNKRLSVTGTVCAGLGSRPIALQSQAATVPIAASCWAHPLGSAFPWLQASRSLSPTNKVGEPPKLPPMKCQLRKHKSNRKPRTPFTTQQLLALERKFRSKQYLSIAERAEFSSSLNLTETQVKIWFQNRRAKEKRLKEAEIEKLRMATRPLIPSFGFGMTAAGSHFLPGMPAHFGAAITRPLLGPLMTPYPIYSSPSTVCPQ</sequence>
<dbReference type="GO" id="GO:0000977">
    <property type="term" value="F:RNA polymerase II transcription regulatory region sequence-specific DNA binding"/>
    <property type="evidence" value="ECO:0007669"/>
    <property type="project" value="TreeGrafter"/>
</dbReference>
<proteinExistence type="inferred from homology"/>
<protein>
    <submittedName>
        <fullName evidence="11">Homeobox protein GHOX-7</fullName>
    </submittedName>
</protein>
<dbReference type="Pfam" id="PF00046">
    <property type="entry name" value="Homeodomain"/>
    <property type="match status" value="1"/>
</dbReference>
<keyword evidence="2" id="KW-0217">Developmental protein</keyword>
<name>A0AAV4QUD2_9ARAC</name>
<accession>A0AAV4QUD2</accession>
<dbReference type="GO" id="GO:0000981">
    <property type="term" value="F:DNA-binding transcription factor activity, RNA polymerase II-specific"/>
    <property type="evidence" value="ECO:0007669"/>
    <property type="project" value="InterPro"/>
</dbReference>
<dbReference type="InterPro" id="IPR017970">
    <property type="entry name" value="Homeobox_CS"/>
</dbReference>
<dbReference type="PROSITE" id="PS50071">
    <property type="entry name" value="HOMEOBOX_2"/>
    <property type="match status" value="1"/>
</dbReference>
<organism evidence="11 12">
    <name type="scientific">Caerostris darwini</name>
    <dbReference type="NCBI Taxonomy" id="1538125"/>
    <lineage>
        <taxon>Eukaryota</taxon>
        <taxon>Metazoa</taxon>
        <taxon>Ecdysozoa</taxon>
        <taxon>Arthropoda</taxon>
        <taxon>Chelicerata</taxon>
        <taxon>Arachnida</taxon>
        <taxon>Araneae</taxon>
        <taxon>Araneomorphae</taxon>
        <taxon>Entelegynae</taxon>
        <taxon>Araneoidea</taxon>
        <taxon>Araneidae</taxon>
        <taxon>Caerostris</taxon>
    </lineage>
</organism>
<feature type="domain" description="Homeobox" evidence="10">
    <location>
        <begin position="297"/>
        <end position="357"/>
    </location>
</feature>
<evidence type="ECO:0000313" key="11">
    <source>
        <dbReference type="EMBL" id="GIY12847.1"/>
    </source>
</evidence>
<dbReference type="GO" id="GO:0005634">
    <property type="term" value="C:nucleus"/>
    <property type="evidence" value="ECO:0007669"/>
    <property type="project" value="UniProtKB-SubCell"/>
</dbReference>
<dbReference type="AlphaFoldDB" id="A0AAV4QUD2"/>
<evidence type="ECO:0000256" key="4">
    <source>
        <dbReference type="ARBA" id="ARBA00023155"/>
    </source>
</evidence>
<reference evidence="11 12" key="1">
    <citation type="submission" date="2021-06" db="EMBL/GenBank/DDBJ databases">
        <title>Caerostris darwini draft genome.</title>
        <authorList>
            <person name="Kono N."/>
            <person name="Arakawa K."/>
        </authorList>
    </citation>
    <scope>NUCLEOTIDE SEQUENCE [LARGE SCALE GENOMIC DNA]</scope>
</reference>
<evidence type="ECO:0000256" key="8">
    <source>
        <dbReference type="RuleBase" id="RU000682"/>
    </source>
</evidence>
<evidence type="ECO:0000256" key="9">
    <source>
        <dbReference type="SAM" id="MobiDB-lite"/>
    </source>
</evidence>
<evidence type="ECO:0000256" key="3">
    <source>
        <dbReference type="ARBA" id="ARBA00023125"/>
    </source>
</evidence>
<dbReference type="Gene3D" id="1.10.10.60">
    <property type="entry name" value="Homeodomain-like"/>
    <property type="match status" value="1"/>
</dbReference>
<comment type="caution">
    <text evidence="11">The sequence shown here is derived from an EMBL/GenBank/DDBJ whole genome shotgun (WGS) entry which is preliminary data.</text>
</comment>
<dbReference type="SUPFAM" id="SSF46689">
    <property type="entry name" value="Homeodomain-like"/>
    <property type="match status" value="1"/>
</dbReference>
<dbReference type="PROSITE" id="PS00027">
    <property type="entry name" value="HOMEOBOX_1"/>
    <property type="match status" value="1"/>
</dbReference>
<evidence type="ECO:0000256" key="7">
    <source>
        <dbReference type="PROSITE-ProRule" id="PRU00108"/>
    </source>
</evidence>
<keyword evidence="4 7" id="KW-0371">Homeobox</keyword>
<dbReference type="InterPro" id="IPR020479">
    <property type="entry name" value="HD_metazoa"/>
</dbReference>
<keyword evidence="3 7" id="KW-0238">DNA-binding</keyword>
<dbReference type="PRINTS" id="PR00024">
    <property type="entry name" value="HOMEOBOX"/>
</dbReference>
<dbReference type="Proteomes" id="UP001054837">
    <property type="component" value="Unassembled WGS sequence"/>
</dbReference>
<evidence type="ECO:0000256" key="5">
    <source>
        <dbReference type="ARBA" id="ARBA00023242"/>
    </source>
</evidence>
<evidence type="ECO:0000256" key="6">
    <source>
        <dbReference type="ARBA" id="ARBA00038425"/>
    </source>
</evidence>
<gene>
    <name evidence="11" type="primary">GHOX-7</name>
    <name evidence="11" type="ORF">CDAR_384271</name>
</gene>
<dbReference type="EMBL" id="BPLQ01005135">
    <property type="protein sequence ID" value="GIY12847.1"/>
    <property type="molecule type" value="Genomic_DNA"/>
</dbReference>
<comment type="similarity">
    <text evidence="6">Belongs to the Msh homeobox family.</text>
</comment>
<keyword evidence="5 7" id="KW-0539">Nucleus</keyword>
<dbReference type="CDD" id="cd00086">
    <property type="entry name" value="homeodomain"/>
    <property type="match status" value="1"/>
</dbReference>
<evidence type="ECO:0000256" key="1">
    <source>
        <dbReference type="ARBA" id="ARBA00004123"/>
    </source>
</evidence>
<dbReference type="PANTHER" id="PTHR24338:SF0">
    <property type="entry name" value="MUSCLE SEGMENTATION HOMEOBOX"/>
    <property type="match status" value="1"/>
</dbReference>
<feature type="DNA-binding region" description="Homeobox" evidence="7">
    <location>
        <begin position="299"/>
        <end position="358"/>
    </location>
</feature>
<dbReference type="FunFam" id="1.10.10.60:FF:000729">
    <property type="entry name" value="Msx-type homeobox protein"/>
    <property type="match status" value="1"/>
</dbReference>
<comment type="subcellular location">
    <subcellularLocation>
        <location evidence="1 7 8">Nucleus</location>
    </subcellularLocation>
</comment>
<feature type="region of interest" description="Disordered" evidence="9">
    <location>
        <begin position="125"/>
        <end position="168"/>
    </location>
</feature>
<keyword evidence="12" id="KW-1185">Reference proteome</keyword>
<dbReference type="SMART" id="SM00389">
    <property type="entry name" value="HOX"/>
    <property type="match status" value="1"/>
</dbReference>